<organism evidence="3 4">
    <name type="scientific">Rhamnella rubrinervis</name>
    <dbReference type="NCBI Taxonomy" id="2594499"/>
    <lineage>
        <taxon>Eukaryota</taxon>
        <taxon>Viridiplantae</taxon>
        <taxon>Streptophyta</taxon>
        <taxon>Embryophyta</taxon>
        <taxon>Tracheophyta</taxon>
        <taxon>Spermatophyta</taxon>
        <taxon>Magnoliopsida</taxon>
        <taxon>eudicotyledons</taxon>
        <taxon>Gunneridae</taxon>
        <taxon>Pentapetalae</taxon>
        <taxon>rosids</taxon>
        <taxon>fabids</taxon>
        <taxon>Rosales</taxon>
        <taxon>Rhamnaceae</taxon>
        <taxon>rhamnoid group</taxon>
        <taxon>Rhamneae</taxon>
        <taxon>Rhamnella</taxon>
    </lineage>
</organism>
<dbReference type="InterPro" id="IPR011044">
    <property type="entry name" value="Quino_amine_DH_bsu"/>
</dbReference>
<dbReference type="SMART" id="SM00320">
    <property type="entry name" value="WD40"/>
    <property type="match status" value="12"/>
</dbReference>
<dbReference type="EMBL" id="VOIH02000004">
    <property type="protein sequence ID" value="KAF3449685.1"/>
    <property type="molecule type" value="Genomic_DNA"/>
</dbReference>
<dbReference type="InterPro" id="IPR036322">
    <property type="entry name" value="WD40_repeat_dom_sf"/>
</dbReference>
<dbReference type="SUPFAM" id="SSF50998">
    <property type="entry name" value="Quinoprotein alcohol dehydrogenase-like"/>
    <property type="match status" value="1"/>
</dbReference>
<reference evidence="3" key="1">
    <citation type="submission" date="2020-03" db="EMBL/GenBank/DDBJ databases">
        <title>A high-quality chromosome-level genome assembly of a woody plant with both climbing and erect habits, Rhamnella rubrinervis.</title>
        <authorList>
            <person name="Lu Z."/>
            <person name="Yang Y."/>
            <person name="Zhu X."/>
            <person name="Sun Y."/>
        </authorList>
    </citation>
    <scope>NUCLEOTIDE SEQUENCE</scope>
    <source>
        <strain evidence="3">BYM</strain>
        <tissue evidence="3">Leaf</tissue>
    </source>
</reference>
<dbReference type="PROSITE" id="PS50082">
    <property type="entry name" value="WD_REPEATS_2"/>
    <property type="match status" value="3"/>
</dbReference>
<evidence type="ECO:0008006" key="5">
    <source>
        <dbReference type="Google" id="ProtNLM"/>
    </source>
</evidence>
<dbReference type="PROSITE" id="PS50294">
    <property type="entry name" value="WD_REPEATS_REGION"/>
    <property type="match status" value="1"/>
</dbReference>
<dbReference type="InterPro" id="IPR011047">
    <property type="entry name" value="Quinoprotein_ADH-like_sf"/>
</dbReference>
<dbReference type="InterPro" id="IPR052779">
    <property type="entry name" value="WDR62"/>
</dbReference>
<accession>A0A8K0HD53</accession>
<sequence length="1229" mass="134501">MKTNRKVKKSDHSSKLVLEEIIGLTTKNCNGLASNISTANCVYVAGCVVVVYNVDSGSQSHLMVSHRVPKPLSCVAVSSDGRFIAAGESGTVAAPAVLVWDSETLVFVSELKGHLYGVSCIAFSPDGKYLVSVGEYIYLWNWQSSMLVAKLKASSSSSAVTSVSFSSDAKLIVTAGKNQLKFWTVVSSPRTPLNKGAVSLAKHRKAVNLCFQKGSSFVSVTSTIRIDSNITICDQAGDFFPIYALTDTGVLCLVDSGLSVRKSVDLKVSKGFALSVSHKLIACACGNGIVRLFTIKNLQYAGSLLYSKAKKYCAKNDIVCHIKDTEEDFQVLPILPDAIACQFITSEKLVVVYGDHSLYIWDIHDVNQPMRCCILVSHSERIWDIKNLCCENMHDQSLACVARGCSGGVSFATCSADGTIRLWDLSLKPDSLDDNADHLSLNVGSAHLVSTGTFERDAVELGASTQGFRSMAVSSDGLYLAAGDCDGNLHIYNLQTFDYTCFQGAHDAEILSLSFSSSRKKCDDSEELINSHYFLASGGRDRQIHLYDVNRNFDLIESIGDHSAAVTSVKLGYNGYKILSCSADRNLVVRDFTMRSDSLGVVHHHCHHMASHGTIYDMAVDPKTEVAVTVGQDKKINTFDIAAGKLIKSFNQDKDFGDPLKVTMDPSCSYLVCSYSNKSICIYDFITGKIVTQAMGHGDVVTGVIFLPDCKHIVSVGGDGCIFIWKVPAVLSSIMQQRMKENCGPLSPKSLARPVAFNQIFFCEEAEEDRSSNVAFPENSNHTREKVFFDPQETLEFNFSVSRLPRWAQAKVISPKVVPRKLGLTSPQQVQLEDFSPLDGSGLGFTPPFSPGTQIPPRHEMGSGETCLSSLSKSSPDSKDNPGSSIPQETLGSITMDKRWHCIYTVWLDLLNSPEVQDMKDLKPSVSFKNLVEGRSESSNNNQRLFGHDNKVISDRKGCILDKHATADDSGSPCKNKEQQCMVDMNEFQKAVANDVVEQLHSDKCGCDAQDTKEVAEQLSSDKTGSGVEENPCCNNSEDGDLFKKHFGSLSSITKRESGKSSVRRKHSARYVVYRDYLGGCKRLFDSPFQGLGSKMLNCKEESLEVPSFQIMDEQKKLDLFEQELKNSVQSLYISPKSELTECSIGEARDHKECVPEGSEMQDKIIACREALLNLHAAAESAVQLFSRLRTQDSREEITSGSGDQLLVEAAGLLPSITEKVNAVAKLVQ</sequence>
<proteinExistence type="predicted"/>
<gene>
    <name evidence="3" type="ORF">FNV43_RR10416</name>
</gene>
<dbReference type="AlphaFoldDB" id="A0A8K0HD53"/>
<feature type="region of interest" description="Disordered" evidence="2">
    <location>
        <begin position="835"/>
        <end position="890"/>
    </location>
</feature>
<dbReference type="SUPFAM" id="SSF50969">
    <property type="entry name" value="YVTN repeat-like/Quinoprotein amine dehydrogenase"/>
    <property type="match status" value="1"/>
</dbReference>
<feature type="repeat" description="WD" evidence="1">
    <location>
        <begin position="411"/>
        <end position="426"/>
    </location>
</feature>
<feature type="compositionally biased region" description="Low complexity" evidence="2">
    <location>
        <begin position="868"/>
        <end position="885"/>
    </location>
</feature>
<dbReference type="PANTHER" id="PTHR45589">
    <property type="entry name" value="WD REPEAT DOMAIN 62, ISOFORM G"/>
    <property type="match status" value="1"/>
</dbReference>
<evidence type="ECO:0000313" key="3">
    <source>
        <dbReference type="EMBL" id="KAF3449685.1"/>
    </source>
</evidence>
<dbReference type="SUPFAM" id="SSF50978">
    <property type="entry name" value="WD40 repeat-like"/>
    <property type="match status" value="1"/>
</dbReference>
<dbReference type="Pfam" id="PF00400">
    <property type="entry name" value="WD40"/>
    <property type="match status" value="6"/>
</dbReference>
<evidence type="ECO:0000256" key="2">
    <source>
        <dbReference type="SAM" id="MobiDB-lite"/>
    </source>
</evidence>
<evidence type="ECO:0000313" key="4">
    <source>
        <dbReference type="Proteomes" id="UP000796880"/>
    </source>
</evidence>
<dbReference type="Proteomes" id="UP000796880">
    <property type="component" value="Unassembled WGS sequence"/>
</dbReference>
<evidence type="ECO:0000256" key="1">
    <source>
        <dbReference type="PROSITE-ProRule" id="PRU00221"/>
    </source>
</evidence>
<keyword evidence="4" id="KW-1185">Reference proteome</keyword>
<protein>
    <recommendedName>
        <fullName evidence="5">Mitogen-activated protein kinase-binding protein 1</fullName>
    </recommendedName>
</protein>
<dbReference type="InterPro" id="IPR001680">
    <property type="entry name" value="WD40_rpt"/>
</dbReference>
<dbReference type="OrthoDB" id="6154712at2759"/>
<dbReference type="PANTHER" id="PTHR45589:SF1">
    <property type="entry name" value="WD REPEAT DOMAIN 62, ISOFORM G"/>
    <property type="match status" value="1"/>
</dbReference>
<dbReference type="Gene3D" id="2.130.10.10">
    <property type="entry name" value="YVTN repeat-like/Quinoprotein amine dehydrogenase"/>
    <property type="match status" value="4"/>
</dbReference>
<dbReference type="InterPro" id="IPR015943">
    <property type="entry name" value="WD40/YVTN_repeat-like_dom_sf"/>
</dbReference>
<feature type="repeat" description="WD" evidence="1">
    <location>
        <begin position="694"/>
        <end position="727"/>
    </location>
</feature>
<name>A0A8K0HD53_9ROSA</name>
<feature type="repeat" description="WD" evidence="1">
    <location>
        <begin position="111"/>
        <end position="143"/>
    </location>
</feature>
<keyword evidence="1" id="KW-0853">WD repeat</keyword>
<comment type="caution">
    <text evidence="3">The sequence shown here is derived from an EMBL/GenBank/DDBJ whole genome shotgun (WGS) entry which is preliminary data.</text>
</comment>